<gene>
    <name evidence="2" type="ORF">PVIIG_02644</name>
</gene>
<feature type="region of interest" description="Disordered" evidence="1">
    <location>
        <begin position="750"/>
        <end position="781"/>
    </location>
</feature>
<feature type="region of interest" description="Disordered" evidence="1">
    <location>
        <begin position="176"/>
        <end position="200"/>
    </location>
</feature>
<dbReference type="OrthoDB" id="386230at2759"/>
<evidence type="ECO:0000313" key="3">
    <source>
        <dbReference type="Proteomes" id="UP000053562"/>
    </source>
</evidence>
<dbReference type="Proteomes" id="UP000053562">
    <property type="component" value="Unassembled WGS sequence"/>
</dbReference>
<name>A0A0J9SGS5_PLAVI</name>
<proteinExistence type="predicted"/>
<protein>
    <submittedName>
        <fullName evidence="2">Uncharacterized protein</fullName>
    </submittedName>
</protein>
<feature type="compositionally biased region" description="Low complexity" evidence="1">
    <location>
        <begin position="754"/>
        <end position="781"/>
    </location>
</feature>
<feature type="region of interest" description="Disordered" evidence="1">
    <location>
        <begin position="380"/>
        <end position="428"/>
    </location>
</feature>
<reference evidence="2 3" key="1">
    <citation type="submission" date="2011-08" db="EMBL/GenBank/DDBJ databases">
        <title>The Genome Sequence of Plasmodium vivax India VII.</title>
        <authorList>
            <consortium name="The Broad Institute Genome Sequencing Platform"/>
            <consortium name="The Broad Institute Genome Sequencing Center for Infectious Disease"/>
            <person name="Neafsey D."/>
            <person name="Carlton J."/>
            <person name="Barnwell J."/>
            <person name="Collins W."/>
            <person name="Escalante A."/>
            <person name="Mullikin J."/>
            <person name="Saul A."/>
            <person name="Guigo R."/>
            <person name="Camara F."/>
            <person name="Young S.K."/>
            <person name="Zeng Q."/>
            <person name="Gargeya S."/>
            <person name="Fitzgerald M."/>
            <person name="Haas B."/>
            <person name="Abouelleil A."/>
            <person name="Alvarado L."/>
            <person name="Arachchi H.M."/>
            <person name="Berlin A."/>
            <person name="Brown A."/>
            <person name="Chapman S.B."/>
            <person name="Chen Z."/>
            <person name="Dunbar C."/>
            <person name="Freedman E."/>
            <person name="Gearin G."/>
            <person name="Gellesch M."/>
            <person name="Goldberg J."/>
            <person name="Griggs A."/>
            <person name="Gujja S."/>
            <person name="Heiman D."/>
            <person name="Howarth C."/>
            <person name="Larson L."/>
            <person name="Lui A."/>
            <person name="MacDonald P.J.P."/>
            <person name="Montmayeur A."/>
            <person name="Murphy C."/>
            <person name="Neiman D."/>
            <person name="Pearson M."/>
            <person name="Priest M."/>
            <person name="Roberts A."/>
            <person name="Saif S."/>
            <person name="Shea T."/>
            <person name="Shenoy N."/>
            <person name="Sisk P."/>
            <person name="Stolte C."/>
            <person name="Sykes S."/>
            <person name="Wortman J."/>
            <person name="Nusbaum C."/>
            <person name="Birren B."/>
        </authorList>
    </citation>
    <scope>NUCLEOTIDE SEQUENCE [LARGE SCALE GENOMIC DNA]</scope>
    <source>
        <strain evidence="2 3">India VII</strain>
    </source>
</reference>
<dbReference type="EMBL" id="KQ234252">
    <property type="protein sequence ID" value="KMZ81162.1"/>
    <property type="molecule type" value="Genomic_DNA"/>
</dbReference>
<dbReference type="AlphaFoldDB" id="A0A0J9SGS5"/>
<organism evidence="2 3">
    <name type="scientific">Plasmodium vivax India VII</name>
    <dbReference type="NCBI Taxonomy" id="1077284"/>
    <lineage>
        <taxon>Eukaryota</taxon>
        <taxon>Sar</taxon>
        <taxon>Alveolata</taxon>
        <taxon>Apicomplexa</taxon>
        <taxon>Aconoidasida</taxon>
        <taxon>Haemosporida</taxon>
        <taxon>Plasmodiidae</taxon>
        <taxon>Plasmodium</taxon>
        <taxon>Plasmodium (Plasmodium)</taxon>
    </lineage>
</organism>
<feature type="region of interest" description="Disordered" evidence="1">
    <location>
        <begin position="62"/>
        <end position="102"/>
    </location>
</feature>
<feature type="compositionally biased region" description="Polar residues" evidence="1">
    <location>
        <begin position="188"/>
        <end position="200"/>
    </location>
</feature>
<evidence type="ECO:0000256" key="1">
    <source>
        <dbReference type="SAM" id="MobiDB-lite"/>
    </source>
</evidence>
<feature type="compositionally biased region" description="Polar residues" evidence="1">
    <location>
        <begin position="395"/>
        <end position="406"/>
    </location>
</feature>
<accession>A0A0J9SGS5</accession>
<sequence>MKCFFLNCINDIVKRKKENKVKHLLKFILAKQRDGLLHDEDVVYPLSALCSFLHELRGQHWRRDGRPQGAGGPTPPATPQYKRPPTRPPTRSPPPPTAPPFLRASQLHVRSFVEALLKQFHAKGDASEEAIRSCTYLLNALCLLDYDGQEKHSRELLSRVVNSFVRLNRRHLTHVGRSDRRGEAPEGTPTQMGGVTTTQKDPLNRQISSQTLVETLTVINKHSVKLKSSNEHLDLLSVFYVEVVNYLFGATALCVTPPVERHHRDEQSRGEADPLPLIVMTSHIAPHRVDLKRIRRFYSGAHLDVHHFVSIALFVKRHAEALRRFAQKAAANAASDANAADAADDDGGGHPVSCDHLRRALSTTTVHIYVNLFWNPQGGSPHGRQHICDEDTHVGRTSSPNLQKGATSYAHREVNPPPQGHPPRDPPNGSSHFLSMWSYFPGEFTKLCKSNQISTHFVVRQNVMNMFRCLKMLSLSVLATDSVTCDHFNRRIYSHVVSFKTFLSLISGGGFPKRDALLSAFDVYCHFWDFLVKFYSSVIYTNSLVCLLGCFCVGRVRGMQRRGLDSPIRVINTEVLRRWGRSGSNYADGPSMEQPSTRGITPESDYPHGPPLQRSNQECPAPLLANQRHLFNMCSFYAQMNFHDEAFTKQLAKMITHNLTGMGRKDIMAVVYLLGKAPPTQGEMLLLLVRQIQRDITSYDMGDFHLALKTVLRYSHQKEWASSFTAHAETILQHVIVRLLLACSEMETKKKQPVQRTTPPVQQTNPPTQQTTPPVRQTTATPSISQEEMQTVYAKLRRRPTWFTSHTEMLARGEKSPFLRDTLNVLNVAVKLGESGRLPHSGDGNRHLYEAGCRSLCESRCPPLCDALYLLIKRTKNPRDCFSVPEWVSLILCHCKLGHAPDYLHEYLAHLHGKIHEEVNREINGKLTPQLRGVHLKNLRLIQMLSHRLKSLRLNGELFAPFCARGEGSAIQGEPP</sequence>
<feature type="region of interest" description="Disordered" evidence="1">
    <location>
        <begin position="585"/>
        <end position="612"/>
    </location>
</feature>
<evidence type="ECO:0000313" key="2">
    <source>
        <dbReference type="EMBL" id="KMZ81162.1"/>
    </source>
</evidence>
<feature type="compositionally biased region" description="Pro residues" evidence="1">
    <location>
        <begin position="86"/>
        <end position="99"/>
    </location>
</feature>